<comment type="caution">
    <text evidence="1">The sequence shown here is derived from an EMBL/GenBank/DDBJ whole genome shotgun (WGS) entry which is preliminary data.</text>
</comment>
<proteinExistence type="predicted"/>
<dbReference type="EMBL" id="PIQA01000001">
    <property type="protein sequence ID" value="RUO67754.1"/>
    <property type="molecule type" value="Genomic_DNA"/>
</dbReference>
<dbReference type="RefSeq" id="WP_126751400.1">
    <property type="nucleotide sequence ID" value="NZ_JBHUMT010000016.1"/>
</dbReference>
<evidence type="ECO:0000313" key="2">
    <source>
        <dbReference type="Proteomes" id="UP000288361"/>
    </source>
</evidence>
<dbReference type="AlphaFoldDB" id="A0A432YWP1"/>
<reference evidence="1 2" key="1">
    <citation type="journal article" date="2011" name="Front. Microbiol.">
        <title>Genomic signatures of strain selection and enhancement in Bacillus atrophaeus var. globigii, a historical biowarfare simulant.</title>
        <authorList>
            <person name="Gibbons H.S."/>
            <person name="Broomall S.M."/>
            <person name="McNew L.A."/>
            <person name="Daligault H."/>
            <person name="Chapman C."/>
            <person name="Bruce D."/>
            <person name="Karavis M."/>
            <person name="Krepps M."/>
            <person name="McGregor P.A."/>
            <person name="Hong C."/>
            <person name="Park K.H."/>
            <person name="Akmal A."/>
            <person name="Feldman A."/>
            <person name="Lin J.S."/>
            <person name="Chang W.E."/>
            <person name="Higgs B.W."/>
            <person name="Demirev P."/>
            <person name="Lindquist J."/>
            <person name="Liem A."/>
            <person name="Fochler E."/>
            <person name="Read T.D."/>
            <person name="Tapia R."/>
            <person name="Johnson S."/>
            <person name="Bishop-Lilly K.A."/>
            <person name="Detter C."/>
            <person name="Han C."/>
            <person name="Sozhamannan S."/>
            <person name="Rosenzweig C.N."/>
            <person name="Skowronski E.W."/>
        </authorList>
    </citation>
    <scope>NUCLEOTIDE SEQUENCE [LARGE SCALE GENOMIC DNA]</scope>
    <source>
        <strain evidence="1 2">TPS4-2</strain>
    </source>
</reference>
<dbReference type="InterPro" id="IPR036895">
    <property type="entry name" value="Uracil-DNA_glycosylase-like_sf"/>
</dbReference>
<protein>
    <submittedName>
        <fullName evidence="1">Uncharacterized protein</fullName>
    </submittedName>
</protein>
<evidence type="ECO:0000313" key="1">
    <source>
        <dbReference type="EMBL" id="RUO67754.1"/>
    </source>
</evidence>
<dbReference type="Gene3D" id="3.40.470.10">
    <property type="entry name" value="Uracil-DNA glycosylase-like domain"/>
    <property type="match status" value="1"/>
</dbReference>
<accession>A0A432YWP1</accession>
<sequence length="234" mass="26663">MTPQELAQFCREQLGVEAERSGGIFYSKPELLKRGDVYLMGYNPGGDSGPPISEELDNHFAKSVSGYEQTWQHRSGTNDDGTLRHRDVERLTRYQRGLKEFTALLGYQPGQVFMTNLIFFQSHDGKGVKYKQDSETCWSIHEKMLSIVKPKIIVAVGNGNAGSAYTKLLQQKRHTIEPSSKVVKEANHGNYRLKGFRFSEDNRDVMVLGLPHFSYYNVKPNQDLLKQFINDLAR</sequence>
<gene>
    <name evidence="1" type="ORF">CWI73_02540</name>
</gene>
<dbReference type="SUPFAM" id="SSF52141">
    <property type="entry name" value="Uracil-DNA glycosylase-like"/>
    <property type="match status" value="1"/>
</dbReference>
<dbReference type="Proteomes" id="UP000288361">
    <property type="component" value="Unassembled WGS sequence"/>
</dbReference>
<name>A0A432YWP1_9GAMM</name>
<organism evidence="1 2">
    <name type="scientific">Idiomarina piscisalsi</name>
    <dbReference type="NCBI Taxonomy" id="1096243"/>
    <lineage>
        <taxon>Bacteria</taxon>
        <taxon>Pseudomonadati</taxon>
        <taxon>Pseudomonadota</taxon>
        <taxon>Gammaproteobacteria</taxon>
        <taxon>Alteromonadales</taxon>
        <taxon>Idiomarinaceae</taxon>
        <taxon>Idiomarina</taxon>
    </lineage>
</organism>